<comment type="similarity">
    <text evidence="5">Belongs to the PDZK1-interacting protein 1/SMIM24 family.</text>
</comment>
<reference evidence="9" key="1">
    <citation type="submission" date="2025-08" db="UniProtKB">
        <authorList>
            <consortium name="RefSeq"/>
        </authorList>
    </citation>
    <scope>IDENTIFICATION</scope>
    <source>
        <strain evidence="9">Quisiro</strain>
        <tissue evidence="9">Liver</tissue>
    </source>
</reference>
<keyword evidence="4 6" id="KW-0472">Membrane</keyword>
<feature type="transmembrane region" description="Helical" evidence="6">
    <location>
        <begin position="33"/>
        <end position="52"/>
    </location>
</feature>
<dbReference type="PANTHER" id="PTHR15296:SF2">
    <property type="entry name" value="SMALL INTEGRAL MEMBRANE PROTEIN 24"/>
    <property type="match status" value="1"/>
</dbReference>
<dbReference type="AlphaFoldDB" id="A0A2I4BBK7"/>
<keyword evidence="2 6" id="KW-0812">Transmembrane</keyword>
<keyword evidence="3 6" id="KW-1133">Transmembrane helix</keyword>
<feature type="chain" id="PRO_5014159070" evidence="7">
    <location>
        <begin position="18"/>
        <end position="83"/>
    </location>
</feature>
<protein>
    <submittedName>
        <fullName evidence="9">Small integral membrane protein 24</fullName>
    </submittedName>
</protein>
<evidence type="ECO:0000256" key="1">
    <source>
        <dbReference type="ARBA" id="ARBA00004167"/>
    </source>
</evidence>
<evidence type="ECO:0000256" key="7">
    <source>
        <dbReference type="SAM" id="SignalP"/>
    </source>
</evidence>
<evidence type="ECO:0000256" key="6">
    <source>
        <dbReference type="SAM" id="Phobius"/>
    </source>
</evidence>
<keyword evidence="7" id="KW-0732">Signal</keyword>
<dbReference type="KEGG" id="alim:106518405"/>
<feature type="signal peptide" evidence="7">
    <location>
        <begin position="1"/>
        <end position="17"/>
    </location>
</feature>
<dbReference type="InterPro" id="IPR031627">
    <property type="entry name" value="PDZK1IP1/SMIM24"/>
</dbReference>
<dbReference type="Proteomes" id="UP000192220">
    <property type="component" value="Unplaced"/>
</dbReference>
<dbReference type="GO" id="GO:0016020">
    <property type="term" value="C:membrane"/>
    <property type="evidence" value="ECO:0007669"/>
    <property type="project" value="UniProtKB-SubCell"/>
</dbReference>
<dbReference type="STRING" id="52670.A0A2I4BBK7"/>
<proteinExistence type="inferred from homology"/>
<gene>
    <name evidence="9" type="primary">smim24</name>
</gene>
<dbReference type="RefSeq" id="XP_013865144.1">
    <property type="nucleotide sequence ID" value="XM_014009690.1"/>
</dbReference>
<evidence type="ECO:0000256" key="2">
    <source>
        <dbReference type="ARBA" id="ARBA00022692"/>
    </source>
</evidence>
<sequence>MNLLLLCVLLCITSCSADKGAARARSVTLQPWLVGLSAVVGFLFLVFVIVIIKRLLKKDRKDEEGWNYDDLKSEEGDFTETIM</sequence>
<accession>A0A2I4BBK7</accession>
<dbReference type="CTD" id="284422"/>
<dbReference type="Pfam" id="PF15807">
    <property type="entry name" value="MAP17"/>
    <property type="match status" value="1"/>
</dbReference>
<keyword evidence="8" id="KW-1185">Reference proteome</keyword>
<comment type="subcellular location">
    <subcellularLocation>
        <location evidence="1">Membrane</location>
        <topology evidence="1">Single-pass membrane protein</topology>
    </subcellularLocation>
</comment>
<evidence type="ECO:0000256" key="3">
    <source>
        <dbReference type="ARBA" id="ARBA00022989"/>
    </source>
</evidence>
<evidence type="ECO:0000256" key="4">
    <source>
        <dbReference type="ARBA" id="ARBA00023136"/>
    </source>
</evidence>
<dbReference type="PANTHER" id="PTHR15296">
    <property type="entry name" value="MEMBRANE-ASSOCIATED PROTEIN MAP17"/>
    <property type="match status" value="1"/>
</dbReference>
<name>A0A2I4BBK7_AUSLI</name>
<dbReference type="InParanoid" id="A0A2I4BBK7"/>
<evidence type="ECO:0000256" key="5">
    <source>
        <dbReference type="ARBA" id="ARBA00049650"/>
    </source>
</evidence>
<evidence type="ECO:0000313" key="8">
    <source>
        <dbReference type="Proteomes" id="UP000192220"/>
    </source>
</evidence>
<organism evidence="8 9">
    <name type="scientific">Austrofundulus limnaeus</name>
    <name type="common">Annual killifish</name>
    <dbReference type="NCBI Taxonomy" id="52670"/>
    <lineage>
        <taxon>Eukaryota</taxon>
        <taxon>Metazoa</taxon>
        <taxon>Chordata</taxon>
        <taxon>Craniata</taxon>
        <taxon>Vertebrata</taxon>
        <taxon>Euteleostomi</taxon>
        <taxon>Actinopterygii</taxon>
        <taxon>Neopterygii</taxon>
        <taxon>Teleostei</taxon>
        <taxon>Neoteleostei</taxon>
        <taxon>Acanthomorphata</taxon>
        <taxon>Ovalentaria</taxon>
        <taxon>Atherinomorphae</taxon>
        <taxon>Cyprinodontiformes</taxon>
        <taxon>Rivulidae</taxon>
        <taxon>Austrofundulus</taxon>
    </lineage>
</organism>
<evidence type="ECO:0000313" key="9">
    <source>
        <dbReference type="RefSeq" id="XP_013865144.1"/>
    </source>
</evidence>